<sequence>MKYQLFLVSFIMVYNLVQFTQGFPLIEDQSMIPTKDIKNNEIIQVYPFTEDPLMQPSKDIKDNEITSQCLVNGSKCYSHQACCSNRCHTYAKKCVI</sequence>
<organism evidence="2">
    <name type="scientific">Haematobia irritans</name>
    <name type="common">Horn fly</name>
    <name type="synonym">Conops irritans</name>
    <dbReference type="NCBI Taxonomy" id="7368"/>
    <lineage>
        <taxon>Eukaryota</taxon>
        <taxon>Metazoa</taxon>
        <taxon>Ecdysozoa</taxon>
        <taxon>Arthropoda</taxon>
        <taxon>Hexapoda</taxon>
        <taxon>Insecta</taxon>
        <taxon>Pterygota</taxon>
        <taxon>Neoptera</taxon>
        <taxon>Endopterygota</taxon>
        <taxon>Diptera</taxon>
        <taxon>Brachycera</taxon>
        <taxon>Muscomorpha</taxon>
        <taxon>Muscoidea</taxon>
        <taxon>Muscidae</taxon>
        <taxon>Haematobia</taxon>
    </lineage>
</organism>
<evidence type="ECO:0000313" key="2">
    <source>
        <dbReference type="EMBL" id="JAV15777.1"/>
    </source>
</evidence>
<accession>A0A1L8EAL3</accession>
<dbReference type="EMBL" id="GFDG01003022">
    <property type="protein sequence ID" value="JAV15777.1"/>
    <property type="molecule type" value="Transcribed_RNA"/>
</dbReference>
<evidence type="ECO:0000256" key="1">
    <source>
        <dbReference type="SAM" id="SignalP"/>
    </source>
</evidence>
<dbReference type="AlphaFoldDB" id="A0A1L8EAL3"/>
<protein>
    <submittedName>
        <fullName evidence="2">Putative conserved secreted protein</fullName>
    </submittedName>
</protein>
<name>A0A1L8EAL3_HAEIR</name>
<keyword evidence="1" id="KW-0732">Signal</keyword>
<feature type="chain" id="PRO_5013109435" evidence="1">
    <location>
        <begin position="23"/>
        <end position="96"/>
    </location>
</feature>
<reference evidence="2" key="1">
    <citation type="submission" date="2017-01" db="EMBL/GenBank/DDBJ databases">
        <title>An insight into the sialome and mialome of the horn fly, Haematobia irritans.</title>
        <authorList>
            <person name="Breijo M."/>
            <person name="Boiani M."/>
            <person name="Ures X."/>
            <person name="Rocha S."/>
            <person name="Sequeira M."/>
            <person name="Ribeiro J.M."/>
        </authorList>
    </citation>
    <scope>NUCLEOTIDE SEQUENCE</scope>
</reference>
<proteinExistence type="predicted"/>
<feature type="signal peptide" evidence="1">
    <location>
        <begin position="1"/>
        <end position="22"/>
    </location>
</feature>